<evidence type="ECO:0000313" key="2">
    <source>
        <dbReference type="Proteomes" id="UP001526426"/>
    </source>
</evidence>
<dbReference type="Gene3D" id="3.40.1440.40">
    <property type="match status" value="1"/>
</dbReference>
<dbReference type="Proteomes" id="UP001526426">
    <property type="component" value="Unassembled WGS sequence"/>
</dbReference>
<name>A0ABT3L7G6_9CYAN</name>
<dbReference type="InterPro" id="IPR053748">
    <property type="entry name" value="Host_DNA_Degrad_Endo"/>
</dbReference>
<proteinExistence type="predicted"/>
<organism evidence="1 2">
    <name type="scientific">Spirulina subsalsa FACHB-351</name>
    <dbReference type="NCBI Taxonomy" id="234711"/>
    <lineage>
        <taxon>Bacteria</taxon>
        <taxon>Bacillati</taxon>
        <taxon>Cyanobacteriota</taxon>
        <taxon>Cyanophyceae</taxon>
        <taxon>Spirulinales</taxon>
        <taxon>Spirulinaceae</taxon>
        <taxon>Spirulina</taxon>
    </lineage>
</organism>
<dbReference type="InterPro" id="IPR044556">
    <property type="entry name" value="EndoII-like_GIY-YIG"/>
</dbReference>
<gene>
    <name evidence="1" type="ORF">K4A83_14365</name>
</gene>
<dbReference type="EMBL" id="JAIHOM010000072">
    <property type="protein sequence ID" value="MCW6037447.1"/>
    <property type="molecule type" value="Genomic_DNA"/>
</dbReference>
<accession>A0ABT3L7G6</accession>
<comment type="caution">
    <text evidence="1">The sequence shown here is derived from an EMBL/GenBank/DDBJ whole genome shotgun (WGS) entry which is preliminary data.</text>
</comment>
<evidence type="ECO:0000313" key="1">
    <source>
        <dbReference type="EMBL" id="MCW6037447.1"/>
    </source>
</evidence>
<keyword evidence="2" id="KW-1185">Reference proteome</keyword>
<protein>
    <submittedName>
        <fullName evidence="1">GIY-YIG nuclease family protein</fullName>
    </submittedName>
</protein>
<reference evidence="1 2" key="1">
    <citation type="submission" date="2021-08" db="EMBL/GenBank/DDBJ databases">
        <title>Draft genome sequence of Spirulina subsalsa with high tolerance to salinity and hype-accumulation of phycocyanin.</title>
        <authorList>
            <person name="Pei H."/>
            <person name="Jiang L."/>
        </authorList>
    </citation>
    <scope>NUCLEOTIDE SEQUENCE [LARGE SCALE GENOMIC DNA]</scope>
    <source>
        <strain evidence="1 2">FACHB-351</strain>
    </source>
</reference>
<sequence>MERQPADQVIRDCQTTSDKIRALIRAGYLRTEVARLLDVRYQRVRKVLVDAGITEGLRQSARFERSNVAIEAEPEAAQPVPAELLLQCGFVLLGEWLPLAEGEFELSTRAPNDAGVYAFVVEDRIRYIGLTQTGLRTRMGHYRRGHVRQRTSARVKGLIAKSLAEGKAVQVLIAIPEPLEWNGLPVSTAAGLESGLIRMIRPEWNMQGMRQ</sequence>
<dbReference type="CDD" id="cd10436">
    <property type="entry name" value="GIY-YIG_EndoII_Hpy188I_like"/>
    <property type="match status" value="1"/>
</dbReference>